<dbReference type="AlphaFoldDB" id="A0A922LL21"/>
<accession>A0A922LL21</accession>
<dbReference type="EMBL" id="AMPZ03000003">
    <property type="protein sequence ID" value="KAH9588224.1"/>
    <property type="molecule type" value="Genomic_DNA"/>
</dbReference>
<dbReference type="KEGG" id="shx:MS3_00005683"/>
<reference evidence="1" key="1">
    <citation type="journal article" date="2012" name="Nat. Genet.">
        <title>Whole-genome sequence of Schistosoma haematobium.</title>
        <authorList>
            <person name="Young N.D."/>
            <person name="Jex A.R."/>
            <person name="Li B."/>
            <person name="Liu S."/>
            <person name="Yang L."/>
            <person name="Xiong Z."/>
            <person name="Li Y."/>
            <person name="Cantacessi C."/>
            <person name="Hall R.S."/>
            <person name="Xu X."/>
            <person name="Chen F."/>
            <person name="Wu X."/>
            <person name="Zerlotini A."/>
            <person name="Oliveira G."/>
            <person name="Hofmann A."/>
            <person name="Zhang G."/>
            <person name="Fang X."/>
            <person name="Kang Y."/>
            <person name="Campbell B.E."/>
            <person name="Loukas A."/>
            <person name="Ranganathan S."/>
            <person name="Rollinson D."/>
            <person name="Rinaldi G."/>
            <person name="Brindley P.J."/>
            <person name="Yang H."/>
            <person name="Wang J."/>
            <person name="Wang J."/>
            <person name="Gasser R.B."/>
        </authorList>
    </citation>
    <scope>NUCLEOTIDE SEQUENCE</scope>
</reference>
<evidence type="ECO:0000313" key="1">
    <source>
        <dbReference type="EMBL" id="KAH9588224.1"/>
    </source>
</evidence>
<dbReference type="Pfam" id="PF15364">
    <property type="entry name" value="PAXIP1_C"/>
    <property type="match status" value="1"/>
</dbReference>
<proteinExistence type="predicted"/>
<reference evidence="1" key="3">
    <citation type="submission" date="2021-06" db="EMBL/GenBank/DDBJ databases">
        <title>Chromosome-level genome assembly for S. haematobium.</title>
        <authorList>
            <person name="Stroehlein A.J."/>
        </authorList>
    </citation>
    <scope>NUCLEOTIDE SEQUENCE</scope>
</reference>
<dbReference type="GeneID" id="24592096"/>
<name>A0A922LL21_SCHHA</name>
<dbReference type="CTD" id="83877"/>
<evidence type="ECO:0000313" key="2">
    <source>
        <dbReference type="Proteomes" id="UP000471633"/>
    </source>
</evidence>
<dbReference type="InterPro" id="IPR028213">
    <property type="entry name" value="PA1"/>
</dbReference>
<organism evidence="1 2">
    <name type="scientific">Schistosoma haematobium</name>
    <name type="common">Blood fluke</name>
    <dbReference type="NCBI Taxonomy" id="6185"/>
    <lineage>
        <taxon>Eukaryota</taxon>
        <taxon>Metazoa</taxon>
        <taxon>Spiralia</taxon>
        <taxon>Lophotrochozoa</taxon>
        <taxon>Platyhelminthes</taxon>
        <taxon>Trematoda</taxon>
        <taxon>Digenea</taxon>
        <taxon>Strigeidida</taxon>
        <taxon>Schistosomatoidea</taxon>
        <taxon>Schistosomatidae</taxon>
        <taxon>Schistosoma</taxon>
    </lineage>
</organism>
<comment type="caution">
    <text evidence="1">The sequence shown here is derived from an EMBL/GenBank/DDBJ whole genome shotgun (WGS) entry which is preliminary data.</text>
</comment>
<gene>
    <name evidence="1" type="primary">TM2D2</name>
    <name evidence="1" type="ORF">MS3_00005683</name>
</gene>
<keyword evidence="2" id="KW-1185">Reference proteome</keyword>
<sequence length="104" mass="11932">MSGSDFRLLDDDTQFMDKYPNGLSLVDLLPFYDSIAKNEPLKLEWVCPGKIDPNVQREIIYVVRRSLPLRESELPDTIYSIQIQTCPAIYLLVGDLLRTNILSN</sequence>
<reference evidence="1" key="4">
    <citation type="journal article" date="2022" name="PLoS Pathog.">
        <title>Chromosome-level genome of Schistosoma haematobium underpins genome-wide explorations of molecular variation.</title>
        <authorList>
            <person name="Stroehlein A.J."/>
            <person name="Korhonen P.K."/>
            <person name="Lee V.V."/>
            <person name="Ralph S.A."/>
            <person name="Mentink-Kane M."/>
            <person name="You H."/>
            <person name="McManus D.P."/>
            <person name="Tchuente L.T."/>
            <person name="Stothard J.R."/>
            <person name="Kaur P."/>
            <person name="Dudchenko O."/>
            <person name="Aiden E.L."/>
            <person name="Yang B."/>
            <person name="Yang H."/>
            <person name="Emery A.M."/>
            <person name="Webster B.L."/>
            <person name="Brindley P.J."/>
            <person name="Rollinson D."/>
            <person name="Chang B.C.H."/>
            <person name="Gasser R.B."/>
            <person name="Young N.D."/>
        </authorList>
    </citation>
    <scope>NUCLEOTIDE SEQUENCE</scope>
</reference>
<dbReference type="RefSeq" id="XP_051069783.1">
    <property type="nucleotide sequence ID" value="XM_051213777.1"/>
</dbReference>
<dbReference type="Proteomes" id="UP000471633">
    <property type="component" value="Unassembled WGS sequence"/>
</dbReference>
<reference evidence="1" key="2">
    <citation type="journal article" date="2019" name="Gigascience">
        <title>High-quality Schistosoma haematobium genome achieved by single-molecule and long-range sequencing.</title>
        <authorList>
            <person name="Stroehlein A.J."/>
            <person name="Korhonen P.K."/>
            <person name="Chong T.M."/>
            <person name="Lim Y.L."/>
            <person name="Chan K.G."/>
            <person name="Webster B."/>
            <person name="Rollinson D."/>
            <person name="Brindley P.J."/>
            <person name="Gasser R.B."/>
            <person name="Young N.D."/>
        </authorList>
    </citation>
    <scope>NUCLEOTIDE SEQUENCE</scope>
</reference>
<protein>
    <submittedName>
        <fullName evidence="1">TM2 domain-containing protein 2, variant 4</fullName>
    </submittedName>
</protein>